<dbReference type="EMBL" id="SNRW01007730">
    <property type="protein sequence ID" value="KAA6380747.1"/>
    <property type="molecule type" value="Genomic_DNA"/>
</dbReference>
<reference evidence="2 3" key="1">
    <citation type="submission" date="2019-03" db="EMBL/GenBank/DDBJ databases">
        <title>Single cell metagenomics reveals metabolic interactions within the superorganism composed of flagellate Streblomastix strix and complex community of Bacteroidetes bacteria on its surface.</title>
        <authorList>
            <person name="Treitli S.C."/>
            <person name="Kolisko M."/>
            <person name="Husnik F."/>
            <person name="Keeling P."/>
            <person name="Hampl V."/>
        </authorList>
    </citation>
    <scope>NUCLEOTIDE SEQUENCE [LARGE SCALE GENOMIC DNA]</scope>
    <source>
        <strain evidence="2">ST1C</strain>
    </source>
</reference>
<dbReference type="SUPFAM" id="SSF46689">
    <property type="entry name" value="Homeodomain-like"/>
    <property type="match status" value="1"/>
</dbReference>
<protein>
    <recommendedName>
        <fullName evidence="1">Transposase Tc1-like domain-containing protein</fullName>
    </recommendedName>
</protein>
<organism evidence="2 3">
    <name type="scientific">Streblomastix strix</name>
    <dbReference type="NCBI Taxonomy" id="222440"/>
    <lineage>
        <taxon>Eukaryota</taxon>
        <taxon>Metamonada</taxon>
        <taxon>Preaxostyla</taxon>
        <taxon>Oxymonadida</taxon>
        <taxon>Streblomastigidae</taxon>
        <taxon>Streblomastix</taxon>
    </lineage>
</organism>
<dbReference type="Pfam" id="PF01498">
    <property type="entry name" value="HTH_Tnp_Tc3_2"/>
    <property type="match status" value="1"/>
</dbReference>
<feature type="domain" description="Transposase Tc1-like" evidence="1">
    <location>
        <begin position="78"/>
        <end position="145"/>
    </location>
</feature>
<comment type="caution">
    <text evidence="2">The sequence shown here is derived from an EMBL/GenBank/DDBJ whole genome shotgun (WGS) entry which is preliminary data.</text>
</comment>
<evidence type="ECO:0000259" key="1">
    <source>
        <dbReference type="Pfam" id="PF01498"/>
    </source>
</evidence>
<name>A0A5J4VE17_9EUKA</name>
<dbReference type="InterPro" id="IPR002492">
    <property type="entry name" value="Transposase_Tc1-like"/>
</dbReference>
<dbReference type="InterPro" id="IPR009057">
    <property type="entry name" value="Homeodomain-like_sf"/>
</dbReference>
<proteinExistence type="predicted"/>
<dbReference type="Gene3D" id="1.10.10.60">
    <property type="entry name" value="Homeodomain-like"/>
    <property type="match status" value="1"/>
</dbReference>
<evidence type="ECO:0000313" key="3">
    <source>
        <dbReference type="Proteomes" id="UP000324800"/>
    </source>
</evidence>
<dbReference type="AlphaFoldDB" id="A0A5J4VE17"/>
<dbReference type="GO" id="GO:0003677">
    <property type="term" value="F:DNA binding"/>
    <property type="evidence" value="ECO:0007669"/>
    <property type="project" value="InterPro"/>
</dbReference>
<evidence type="ECO:0000313" key="2">
    <source>
        <dbReference type="EMBL" id="KAA6380747.1"/>
    </source>
</evidence>
<gene>
    <name evidence="2" type="ORF">EZS28_023724</name>
</gene>
<sequence>MPPKPQRKRGKPLTPEQRRKIFDLHGKRFSNLKISAKISCTESVIRNTLKNYNAANGYASKKWNGANRKTTAAEDHIIKRLAVAKRDRSATTIVQMLKQLHVINISAQTVMNRLAGKGCKPRLLKKRPMISRKSKALRRNFAEQYGPWSWGHSHHRGEYECHVIVRILEDHLIEDGTRLCSKNFIMQADNDPKHKSRLAQK</sequence>
<dbReference type="GO" id="GO:0015074">
    <property type="term" value="P:DNA integration"/>
    <property type="evidence" value="ECO:0007669"/>
    <property type="project" value="InterPro"/>
</dbReference>
<dbReference type="Proteomes" id="UP000324800">
    <property type="component" value="Unassembled WGS sequence"/>
</dbReference>
<dbReference type="GO" id="GO:0006313">
    <property type="term" value="P:DNA transposition"/>
    <property type="evidence" value="ECO:0007669"/>
    <property type="project" value="InterPro"/>
</dbReference>
<accession>A0A5J4VE17</accession>
<dbReference type="OrthoDB" id="7700021at2759"/>